<dbReference type="OrthoDB" id="122670at2"/>
<protein>
    <recommendedName>
        <fullName evidence="3">Transcriptional regulator</fullName>
    </recommendedName>
</protein>
<evidence type="ECO:0000313" key="2">
    <source>
        <dbReference type="Proteomes" id="UP000195667"/>
    </source>
</evidence>
<dbReference type="EMBL" id="FUKI01000094">
    <property type="protein sequence ID" value="SJM91627.1"/>
    <property type="molecule type" value="Genomic_DNA"/>
</dbReference>
<sequence>MPVISYFFGIYIRMYHDDHNPPHFHVEYQGHQALMAIESGELLAGTLPRKAIKLVREWAQEHQQELLADWQCAIELKPLQRISGADND</sequence>
<dbReference type="InterPro" id="IPR025427">
    <property type="entry name" value="DUF4160"/>
</dbReference>
<dbReference type="Pfam" id="PF13711">
    <property type="entry name" value="DUF4160"/>
    <property type="match status" value="1"/>
</dbReference>
<proteinExistence type="predicted"/>
<gene>
    <name evidence="1" type="ORF">CRENPOLYSF1_200005</name>
</gene>
<evidence type="ECO:0000313" key="1">
    <source>
        <dbReference type="EMBL" id="SJM91627.1"/>
    </source>
</evidence>
<name>A0A1R4H627_9GAMM</name>
<keyword evidence="2" id="KW-1185">Reference proteome</keyword>
<dbReference type="Proteomes" id="UP000195667">
    <property type="component" value="Unassembled WGS sequence"/>
</dbReference>
<accession>A0A1R4H627</accession>
<dbReference type="RefSeq" id="WP_087143035.1">
    <property type="nucleotide sequence ID" value="NZ_FUKI01000094.1"/>
</dbReference>
<evidence type="ECO:0008006" key="3">
    <source>
        <dbReference type="Google" id="ProtNLM"/>
    </source>
</evidence>
<reference evidence="2" key="1">
    <citation type="submission" date="2017-02" db="EMBL/GenBank/DDBJ databases">
        <authorList>
            <person name="Daims H."/>
        </authorList>
    </citation>
    <scope>NUCLEOTIDE SEQUENCE [LARGE SCALE GENOMIC DNA]</scope>
</reference>
<dbReference type="AlphaFoldDB" id="A0A1R4H627"/>
<organism evidence="1 2">
    <name type="scientific">Crenothrix polyspora</name>
    <dbReference type="NCBI Taxonomy" id="360316"/>
    <lineage>
        <taxon>Bacteria</taxon>
        <taxon>Pseudomonadati</taxon>
        <taxon>Pseudomonadota</taxon>
        <taxon>Gammaproteobacteria</taxon>
        <taxon>Methylococcales</taxon>
        <taxon>Crenotrichaceae</taxon>
        <taxon>Crenothrix</taxon>
    </lineage>
</organism>